<reference evidence="1 2" key="1">
    <citation type="submission" date="2020-07" db="EMBL/GenBank/DDBJ databases">
        <title>Bacterium isolated from marine sediment.</title>
        <authorList>
            <person name="Shang D."/>
            <person name="Du Z.-J."/>
        </authorList>
    </citation>
    <scope>NUCLEOTIDE SEQUENCE [LARGE SCALE GENOMIC DNA]</scope>
    <source>
        <strain evidence="1 2">S7007</strain>
    </source>
</reference>
<dbReference type="Gene3D" id="3.40.50.620">
    <property type="entry name" value="HUPs"/>
    <property type="match status" value="1"/>
</dbReference>
<proteinExistence type="predicted"/>
<keyword evidence="1" id="KW-0675">Receptor</keyword>
<comment type="caution">
    <text evidence="1">The sequence shown here is derived from an EMBL/GenBank/DDBJ whole genome shotgun (WGS) entry which is preliminary data.</text>
</comment>
<keyword evidence="2" id="KW-1185">Reference proteome</keyword>
<dbReference type="InterPro" id="IPR014729">
    <property type="entry name" value="Rossmann-like_a/b/a_fold"/>
</dbReference>
<dbReference type="AlphaFoldDB" id="A0A839AQS2"/>
<dbReference type="RefSeq" id="WP_182125461.1">
    <property type="nucleotide sequence ID" value="NZ_JACGLS010000005.1"/>
</dbReference>
<dbReference type="Proteomes" id="UP000563906">
    <property type="component" value="Unassembled WGS sequence"/>
</dbReference>
<organism evidence="1 2">
    <name type="scientific">Tenacibaculum pelagium</name>
    <dbReference type="NCBI Taxonomy" id="2759527"/>
    <lineage>
        <taxon>Bacteria</taxon>
        <taxon>Pseudomonadati</taxon>
        <taxon>Bacteroidota</taxon>
        <taxon>Flavobacteriia</taxon>
        <taxon>Flavobacteriales</taxon>
        <taxon>Flavobacteriaceae</taxon>
        <taxon>Tenacibaculum</taxon>
    </lineage>
</organism>
<dbReference type="EMBL" id="JACGLS010000005">
    <property type="protein sequence ID" value="MBA6156957.1"/>
    <property type="molecule type" value="Genomic_DNA"/>
</dbReference>
<evidence type="ECO:0000313" key="1">
    <source>
        <dbReference type="EMBL" id="MBA6156957.1"/>
    </source>
</evidence>
<evidence type="ECO:0000313" key="2">
    <source>
        <dbReference type="Proteomes" id="UP000563906"/>
    </source>
</evidence>
<dbReference type="SUPFAM" id="SSF52374">
    <property type="entry name" value="Nucleotidylyl transferase"/>
    <property type="match status" value="1"/>
</dbReference>
<name>A0A839AQS2_9FLAO</name>
<gene>
    <name evidence="1" type="ORF">H3Z83_10555</name>
</gene>
<sequence>MAITLKGDQKISTVPTTRSKALKVNLNAHIYGTFAEIGAGQETVRNFFRAGGASGTIAKAMSAYDKDFSDAIYGIEEDNRYVTEPRLKKMLKHEMDLIEERLDREKHPDKLFFSYANTVATINFSKKFKGHGWVGIRFQLDPLEDYNEIILHLRFKETDARQQQETLGVLGVNLVYGAYYLNDSPKELLKSFYDNIDSDRLEIDMINFSGPRFMYVDNRLMSLQLVKNGMTNAVMFGPDGNNLLPAQVLYKKNILALRGSYRPVTKVNMDMFERSKQMFLAEKKVNPEKTQVIFEITLSNLRAEGEINERDFLDRAELLCALGQNVMITNYQEYFRLVEYFSEFTKERMGLAMGVYNLIQIFDEKYYRDLSGGILEAFGKLFYRDLKVYMFPYKDDETGDFITSDNLKVHPRMKELYKFFKNNGRLIDIKDFDQDILHIFSRRVLKMIKDGEEGWEEMLPEGVSETIKEKRLFGCSRKRV</sequence>
<accession>A0A839AQS2</accession>
<protein>
    <submittedName>
        <fullName evidence="1">TonB-dependent receptor</fullName>
    </submittedName>
</protein>